<gene>
    <name evidence="3" type="ORF">K7G82_18915</name>
</gene>
<dbReference type="EMBL" id="JAINVV010000009">
    <property type="protein sequence ID" value="MBY8824384.1"/>
    <property type="molecule type" value="Genomic_DNA"/>
</dbReference>
<accession>A0ABS7PWM0</accession>
<dbReference type="CDD" id="cd05233">
    <property type="entry name" value="SDR_c"/>
    <property type="match status" value="1"/>
</dbReference>
<keyword evidence="4" id="KW-1185">Reference proteome</keyword>
<sequence length="245" mass="25173">MDGVHAGRTALVTGAARGIGLSIARALAQGGARVALVDRLPADEPAATLPGSRAFSCDLADPDAIATLLDEVAAWGRCDMLVHAAGLFPTTPADTLTLDAWRRVFAVNLDAAMLLAQGLAPAMRSGGWGRMVMISSGTIGVPRREVAAYVASKMGLIGLTRALASDLGADGITANAVAPGFVSTEGTREKFDRIDALASSIAACQSIPRLATPEEIASAVSFLCSDGAAMISGQTWMVDGGWHRL</sequence>
<dbReference type="Pfam" id="PF13561">
    <property type="entry name" value="adh_short_C2"/>
    <property type="match status" value="1"/>
</dbReference>
<organism evidence="3 4">
    <name type="scientific">Sphingomonas colocasiae</name>
    <dbReference type="NCBI Taxonomy" id="1848973"/>
    <lineage>
        <taxon>Bacteria</taxon>
        <taxon>Pseudomonadati</taxon>
        <taxon>Pseudomonadota</taxon>
        <taxon>Alphaproteobacteria</taxon>
        <taxon>Sphingomonadales</taxon>
        <taxon>Sphingomonadaceae</taxon>
        <taxon>Sphingomonas</taxon>
    </lineage>
</organism>
<dbReference type="InterPro" id="IPR002347">
    <property type="entry name" value="SDR_fam"/>
</dbReference>
<dbReference type="PANTHER" id="PTHR42879:SF2">
    <property type="entry name" value="3-OXOACYL-[ACYL-CARRIER-PROTEIN] REDUCTASE FABG"/>
    <property type="match status" value="1"/>
</dbReference>
<dbReference type="SUPFAM" id="SSF51735">
    <property type="entry name" value="NAD(P)-binding Rossmann-fold domains"/>
    <property type="match status" value="1"/>
</dbReference>
<evidence type="ECO:0000313" key="4">
    <source>
        <dbReference type="Proteomes" id="UP000706039"/>
    </source>
</evidence>
<dbReference type="SMART" id="SM00822">
    <property type="entry name" value="PKS_KR"/>
    <property type="match status" value="1"/>
</dbReference>
<dbReference type="PRINTS" id="PR00080">
    <property type="entry name" value="SDRFAMILY"/>
</dbReference>
<dbReference type="Proteomes" id="UP000706039">
    <property type="component" value="Unassembled WGS sequence"/>
</dbReference>
<evidence type="ECO:0000259" key="2">
    <source>
        <dbReference type="SMART" id="SM00822"/>
    </source>
</evidence>
<proteinExistence type="inferred from homology"/>
<dbReference type="Gene3D" id="3.40.50.720">
    <property type="entry name" value="NAD(P)-binding Rossmann-like Domain"/>
    <property type="match status" value="1"/>
</dbReference>
<protein>
    <submittedName>
        <fullName evidence="3">SDR family oxidoreductase</fullName>
    </submittedName>
</protein>
<feature type="domain" description="Ketoreductase" evidence="2">
    <location>
        <begin position="8"/>
        <end position="180"/>
    </location>
</feature>
<dbReference type="RefSeq" id="WP_222991496.1">
    <property type="nucleotide sequence ID" value="NZ_JAINVV010000009.1"/>
</dbReference>
<name>A0ABS7PWM0_9SPHN</name>
<dbReference type="InterPro" id="IPR057326">
    <property type="entry name" value="KR_dom"/>
</dbReference>
<dbReference type="InterPro" id="IPR036291">
    <property type="entry name" value="NAD(P)-bd_dom_sf"/>
</dbReference>
<dbReference type="PROSITE" id="PS00061">
    <property type="entry name" value="ADH_SHORT"/>
    <property type="match status" value="1"/>
</dbReference>
<dbReference type="InterPro" id="IPR020904">
    <property type="entry name" value="Sc_DH/Rdtase_CS"/>
</dbReference>
<dbReference type="InterPro" id="IPR050259">
    <property type="entry name" value="SDR"/>
</dbReference>
<comment type="caution">
    <text evidence="3">The sequence shown here is derived from an EMBL/GenBank/DDBJ whole genome shotgun (WGS) entry which is preliminary data.</text>
</comment>
<reference evidence="3 4" key="1">
    <citation type="submission" date="2021-08" db="EMBL/GenBank/DDBJ databases">
        <authorList>
            <person name="Tuo L."/>
        </authorList>
    </citation>
    <scope>NUCLEOTIDE SEQUENCE [LARGE SCALE GENOMIC DNA]</scope>
    <source>
        <strain evidence="3 4">JCM 31229</strain>
    </source>
</reference>
<evidence type="ECO:0000256" key="1">
    <source>
        <dbReference type="ARBA" id="ARBA00006484"/>
    </source>
</evidence>
<dbReference type="PANTHER" id="PTHR42879">
    <property type="entry name" value="3-OXOACYL-(ACYL-CARRIER-PROTEIN) REDUCTASE"/>
    <property type="match status" value="1"/>
</dbReference>
<dbReference type="PRINTS" id="PR00081">
    <property type="entry name" value="GDHRDH"/>
</dbReference>
<comment type="similarity">
    <text evidence="1">Belongs to the short-chain dehydrogenases/reductases (SDR) family.</text>
</comment>
<evidence type="ECO:0000313" key="3">
    <source>
        <dbReference type="EMBL" id="MBY8824384.1"/>
    </source>
</evidence>